<dbReference type="Proteomes" id="UP000035503">
    <property type="component" value="Chromosome"/>
</dbReference>
<keyword evidence="4" id="KW-0479">Metal-binding</keyword>
<dbReference type="STRING" id="1277257.G293_04950"/>
<name>A0A0G3I5R6_LIBAF</name>
<organism evidence="13 14">
    <name type="scientific">Candidatus Liberibacter africanus PTSAPSY</name>
    <dbReference type="NCBI Taxonomy" id="1277257"/>
    <lineage>
        <taxon>Bacteria</taxon>
        <taxon>Pseudomonadati</taxon>
        <taxon>Pseudomonadota</taxon>
        <taxon>Alphaproteobacteria</taxon>
        <taxon>Hyphomicrobiales</taxon>
        <taxon>Rhizobiaceae</taxon>
        <taxon>Liberibacter</taxon>
    </lineage>
</organism>
<evidence type="ECO:0000256" key="9">
    <source>
        <dbReference type="ARBA" id="ARBA00023316"/>
    </source>
</evidence>
<keyword evidence="9" id="KW-0961">Cell wall biogenesis/degradation</keyword>
<evidence type="ECO:0000313" key="14">
    <source>
        <dbReference type="Proteomes" id="UP000035503"/>
    </source>
</evidence>
<proteinExistence type="inferred from homology"/>
<reference evidence="13 14" key="1">
    <citation type="journal article" date="2015" name="Genome Announc.">
        <title>Complete Genome Sequence of 'Candidatus Liberibacter africanus,' a Bacterium Associated with Citrus Huanglongbing.</title>
        <authorList>
            <person name="Lin H."/>
            <person name="Pietersen G."/>
            <person name="Han C."/>
            <person name="Read D.A."/>
            <person name="Lou B."/>
            <person name="Gupta G."/>
            <person name="Civerolo E.L."/>
        </authorList>
    </citation>
    <scope>NUCLEOTIDE SEQUENCE [LARGE SCALE GENOMIC DNA]</scope>
    <source>
        <strain evidence="13 14">PTSAPSY</strain>
    </source>
</reference>
<dbReference type="PANTHER" id="PTHR37425">
    <property type="match status" value="1"/>
</dbReference>
<feature type="transmembrane region" description="Helical" evidence="12">
    <location>
        <begin position="12"/>
        <end position="33"/>
    </location>
</feature>
<evidence type="ECO:0000256" key="1">
    <source>
        <dbReference type="ARBA" id="ARBA00001947"/>
    </source>
</evidence>
<keyword evidence="7" id="KW-0862">Zinc</keyword>
<dbReference type="PATRIC" id="fig|1277257.4.peg.1071"/>
<dbReference type="GO" id="GO:0006508">
    <property type="term" value="P:proteolysis"/>
    <property type="evidence" value="ECO:0007669"/>
    <property type="project" value="UniProtKB-KW"/>
</dbReference>
<comment type="pathway">
    <text evidence="2">Cell wall biogenesis; cell wall polysaccharide biosynthesis.</text>
</comment>
<keyword evidence="14" id="KW-1185">Reference proteome</keyword>
<keyword evidence="6" id="KW-0378">Hydrolase</keyword>
<dbReference type="GO" id="GO:0046872">
    <property type="term" value="F:metal ion binding"/>
    <property type="evidence" value="ECO:0007669"/>
    <property type="project" value="UniProtKB-KW"/>
</dbReference>
<keyword evidence="5" id="KW-0732">Signal</keyword>
<evidence type="ECO:0000256" key="12">
    <source>
        <dbReference type="SAM" id="Phobius"/>
    </source>
</evidence>
<dbReference type="EMBL" id="CP004021">
    <property type="protein sequence ID" value="AKK20605.1"/>
    <property type="molecule type" value="Genomic_DNA"/>
</dbReference>
<evidence type="ECO:0000256" key="6">
    <source>
        <dbReference type="ARBA" id="ARBA00022801"/>
    </source>
</evidence>
<dbReference type="Gene3D" id="3.30.1380.10">
    <property type="match status" value="1"/>
</dbReference>
<comment type="similarity">
    <text evidence="10">Belongs to the peptidase M15 family.</text>
</comment>
<evidence type="ECO:0000313" key="13">
    <source>
        <dbReference type="EMBL" id="AKK20605.1"/>
    </source>
</evidence>
<dbReference type="SUPFAM" id="SSF55166">
    <property type="entry name" value="Hedgehog/DD-peptidase"/>
    <property type="match status" value="1"/>
</dbReference>
<dbReference type="PANTHER" id="PTHR37425:SF1">
    <property type="entry name" value="OUTER MEMBRANE PROTEIN"/>
    <property type="match status" value="1"/>
</dbReference>
<evidence type="ECO:0000256" key="11">
    <source>
        <dbReference type="ARBA" id="ARBA00093666"/>
    </source>
</evidence>
<gene>
    <name evidence="13" type="ORF">G293_04950</name>
</gene>
<accession>A0A0G3I5R6</accession>
<dbReference type="InterPro" id="IPR009045">
    <property type="entry name" value="Zn_M74/Hedgehog-like"/>
</dbReference>
<dbReference type="GO" id="GO:0008237">
    <property type="term" value="F:metallopeptidase activity"/>
    <property type="evidence" value="ECO:0007669"/>
    <property type="project" value="UniProtKB-KW"/>
</dbReference>
<keyword evidence="3" id="KW-0645">Protease</keyword>
<keyword evidence="12" id="KW-1133">Transmembrane helix</keyword>
<evidence type="ECO:0000256" key="5">
    <source>
        <dbReference type="ARBA" id="ARBA00022729"/>
    </source>
</evidence>
<keyword evidence="12" id="KW-0472">Membrane</keyword>
<dbReference type="Pfam" id="PF05951">
    <property type="entry name" value="Peptidase_M15_2"/>
    <property type="match status" value="1"/>
</dbReference>
<dbReference type="KEGG" id="lau:G293_04950"/>
<keyword evidence="12" id="KW-0812">Transmembrane</keyword>
<dbReference type="InterPro" id="IPR010275">
    <property type="entry name" value="MepK"/>
</dbReference>
<comment type="cofactor">
    <cofactor evidence="1">
        <name>Zn(2+)</name>
        <dbReference type="ChEBI" id="CHEBI:29105"/>
    </cofactor>
</comment>
<dbReference type="AlphaFoldDB" id="A0A0G3I5R6"/>
<keyword evidence="8" id="KW-0482">Metalloprotease</keyword>
<evidence type="ECO:0000256" key="10">
    <source>
        <dbReference type="ARBA" id="ARBA00093448"/>
    </source>
</evidence>
<evidence type="ECO:0000256" key="3">
    <source>
        <dbReference type="ARBA" id="ARBA00022670"/>
    </source>
</evidence>
<evidence type="ECO:0000256" key="7">
    <source>
        <dbReference type="ARBA" id="ARBA00022833"/>
    </source>
</evidence>
<sequence length="199" mass="23449">MKKYSNKTKILRFLKFGLILLGYFITLLLFNIISFNHQNLRQISSITNALEQKKVKTLKIYVVYTGVKAVITFKRGDQYDQEGLSQLNRLLYDRHSKKSTNLQPELFDFLWNIHSHFNESRYIYILSGFRAEETNQMLRKRNIKVARRSQHVLGKAVDFYIPGVSVKEIYKVAVRLRQGGVGYYPHFIHIDVGAVRFWL</sequence>
<evidence type="ECO:0000256" key="8">
    <source>
        <dbReference type="ARBA" id="ARBA00023049"/>
    </source>
</evidence>
<protein>
    <recommendedName>
        <fullName evidence="11">Murein endopeptidase K</fullName>
    </recommendedName>
</protein>
<evidence type="ECO:0000256" key="2">
    <source>
        <dbReference type="ARBA" id="ARBA00004776"/>
    </source>
</evidence>
<dbReference type="GO" id="GO:0071555">
    <property type="term" value="P:cell wall organization"/>
    <property type="evidence" value="ECO:0007669"/>
    <property type="project" value="UniProtKB-KW"/>
</dbReference>
<evidence type="ECO:0000256" key="4">
    <source>
        <dbReference type="ARBA" id="ARBA00022723"/>
    </source>
</evidence>
<dbReference type="OrthoDB" id="9782994at2"/>